<protein>
    <submittedName>
        <fullName evidence="2">Uncharacterized protein</fullName>
    </submittedName>
</protein>
<gene>
    <name evidence="2" type="ORF">PG997_007474</name>
</gene>
<keyword evidence="3" id="KW-1185">Reference proteome</keyword>
<feature type="region of interest" description="Disordered" evidence="1">
    <location>
        <begin position="33"/>
        <end position="100"/>
    </location>
</feature>
<evidence type="ECO:0000256" key="1">
    <source>
        <dbReference type="SAM" id="MobiDB-lite"/>
    </source>
</evidence>
<comment type="caution">
    <text evidence="2">The sequence shown here is derived from an EMBL/GenBank/DDBJ whole genome shotgun (WGS) entry which is preliminary data.</text>
</comment>
<reference evidence="2 3" key="1">
    <citation type="submission" date="2023-01" db="EMBL/GenBank/DDBJ databases">
        <title>Analysis of 21 Apiospora genomes using comparative genomics revels a genus with tremendous synthesis potential of carbohydrate active enzymes and secondary metabolites.</title>
        <authorList>
            <person name="Sorensen T."/>
        </authorList>
    </citation>
    <scope>NUCLEOTIDE SEQUENCE [LARGE SCALE GENOMIC DNA]</scope>
    <source>
        <strain evidence="2 3">CBS 114990</strain>
    </source>
</reference>
<dbReference type="RefSeq" id="XP_066667131.1">
    <property type="nucleotide sequence ID" value="XM_066811789.1"/>
</dbReference>
<name>A0ABR1WAW0_9PEZI</name>
<dbReference type="Proteomes" id="UP001433268">
    <property type="component" value="Unassembled WGS sequence"/>
</dbReference>
<evidence type="ECO:0000313" key="2">
    <source>
        <dbReference type="EMBL" id="KAK8079656.1"/>
    </source>
</evidence>
<evidence type="ECO:0000313" key="3">
    <source>
        <dbReference type="Proteomes" id="UP001433268"/>
    </source>
</evidence>
<dbReference type="GeneID" id="92044849"/>
<feature type="compositionally biased region" description="Polar residues" evidence="1">
    <location>
        <begin position="86"/>
        <end position="100"/>
    </location>
</feature>
<accession>A0ABR1WAW0</accession>
<sequence>MEEQVEQPYIANLLTPPEAEELRAVAMSVLSLGQPTTRPIIQRETTREPLHPDGSGLPDVSDDSEESERASTDAADSSMAQELETTEQQDNTSNASANSEQIERLLQEAKLPFELQLLILWLMSLGARWPQLENRRLPPRTSAAD</sequence>
<dbReference type="EMBL" id="JAQQWN010000006">
    <property type="protein sequence ID" value="KAK8079656.1"/>
    <property type="molecule type" value="Genomic_DNA"/>
</dbReference>
<proteinExistence type="predicted"/>
<organism evidence="2 3">
    <name type="scientific">Apiospora hydei</name>
    <dbReference type="NCBI Taxonomy" id="1337664"/>
    <lineage>
        <taxon>Eukaryota</taxon>
        <taxon>Fungi</taxon>
        <taxon>Dikarya</taxon>
        <taxon>Ascomycota</taxon>
        <taxon>Pezizomycotina</taxon>
        <taxon>Sordariomycetes</taxon>
        <taxon>Xylariomycetidae</taxon>
        <taxon>Amphisphaeriales</taxon>
        <taxon>Apiosporaceae</taxon>
        <taxon>Apiospora</taxon>
    </lineage>
</organism>